<organism evidence="8 9">
    <name type="scientific">Phanerochaete sordida</name>
    <dbReference type="NCBI Taxonomy" id="48140"/>
    <lineage>
        <taxon>Eukaryota</taxon>
        <taxon>Fungi</taxon>
        <taxon>Dikarya</taxon>
        <taxon>Basidiomycota</taxon>
        <taxon>Agaricomycotina</taxon>
        <taxon>Agaricomycetes</taxon>
        <taxon>Polyporales</taxon>
        <taxon>Phanerochaetaceae</taxon>
        <taxon>Phanerochaete</taxon>
    </lineage>
</organism>
<protein>
    <submittedName>
        <fullName evidence="8">Glycoside hydrolase family 43 protein</fullName>
    </submittedName>
</protein>
<dbReference type="InterPro" id="IPR023296">
    <property type="entry name" value="Glyco_hydro_beta-prop_sf"/>
</dbReference>
<evidence type="ECO:0000256" key="6">
    <source>
        <dbReference type="RuleBase" id="RU361187"/>
    </source>
</evidence>
<keyword evidence="3 6" id="KW-0326">Glycosidase</keyword>
<dbReference type="PANTHER" id="PTHR42812:SF5">
    <property type="entry name" value="ENDO-ARABINASE"/>
    <property type="match status" value="1"/>
</dbReference>
<evidence type="ECO:0000313" key="9">
    <source>
        <dbReference type="Proteomes" id="UP000703269"/>
    </source>
</evidence>
<dbReference type="AlphaFoldDB" id="A0A9P3G2Z6"/>
<feature type="site" description="Important for catalytic activity, responsible for pKa modulation of the active site Glu and correct orientation of both the proton donor and substrate" evidence="5">
    <location>
        <position position="144"/>
    </location>
</feature>
<dbReference type="GO" id="GO:0005975">
    <property type="term" value="P:carbohydrate metabolic process"/>
    <property type="evidence" value="ECO:0007669"/>
    <property type="project" value="InterPro"/>
</dbReference>
<comment type="caution">
    <text evidence="8">The sequence shown here is derived from an EMBL/GenBank/DDBJ whole genome shotgun (WGS) entry which is preliminary data.</text>
</comment>
<feature type="active site" description="Proton donor" evidence="4">
    <location>
        <position position="215"/>
    </location>
</feature>
<keyword evidence="2 6" id="KW-0378">Hydrolase</keyword>
<dbReference type="Pfam" id="PF04616">
    <property type="entry name" value="Glyco_hydro_43"/>
    <property type="match status" value="1"/>
</dbReference>
<keyword evidence="7" id="KW-0732">Signal</keyword>
<accession>A0A9P3G2Z6</accession>
<evidence type="ECO:0000313" key="8">
    <source>
        <dbReference type="EMBL" id="GJE88113.1"/>
    </source>
</evidence>
<sequence length="316" mass="32944">MLSRFLPIALLVPLALGGIIGPVFTSNFPDPSFVNGADGTWYAFATNSGGKHVPVAKSPDFKTWTLSSRDALPTVGAWSTGKDVWAPDVIQRPDGKFVMYYAADQNGNGGKHCVGAAVSSTAYGPYTPEPTALACDTAQGGAIDPAGFVDTDGTVWVVWKIDGNSIGHGGNCGNGVAPIVSTPIMLQQLKADGITSIGSPVQILDRSDADGPLVEAPSLVKVNGVYVLFFSSNCYSGALYDTSYATADNIKGPYTKAKTPLLQTGKPYSQLFSPGGLDVGPGGVNVLFHADKGTTAHIRQLYAGQIKVTGKTVHFT</sequence>
<dbReference type="InterPro" id="IPR051795">
    <property type="entry name" value="Glycosyl_Hydrlase_43"/>
</dbReference>
<dbReference type="Proteomes" id="UP000703269">
    <property type="component" value="Unassembled WGS sequence"/>
</dbReference>
<feature type="chain" id="PRO_5040487097" evidence="7">
    <location>
        <begin position="26"/>
        <end position="316"/>
    </location>
</feature>
<keyword evidence="9" id="KW-1185">Reference proteome</keyword>
<dbReference type="PANTHER" id="PTHR42812">
    <property type="entry name" value="BETA-XYLOSIDASE"/>
    <property type="match status" value="1"/>
</dbReference>
<evidence type="ECO:0000256" key="4">
    <source>
        <dbReference type="PIRSR" id="PIRSR606710-1"/>
    </source>
</evidence>
<evidence type="ECO:0000256" key="5">
    <source>
        <dbReference type="PIRSR" id="PIRSR606710-2"/>
    </source>
</evidence>
<name>A0A9P3G2Z6_9APHY</name>
<evidence type="ECO:0000256" key="3">
    <source>
        <dbReference type="ARBA" id="ARBA00023295"/>
    </source>
</evidence>
<dbReference type="InterPro" id="IPR006710">
    <property type="entry name" value="Glyco_hydro_43"/>
</dbReference>
<reference evidence="8 9" key="1">
    <citation type="submission" date="2021-08" db="EMBL/GenBank/DDBJ databases">
        <title>Draft Genome Sequence of Phanerochaete sordida strain YK-624.</title>
        <authorList>
            <person name="Mori T."/>
            <person name="Dohra H."/>
            <person name="Suzuki T."/>
            <person name="Kawagishi H."/>
            <person name="Hirai H."/>
        </authorList>
    </citation>
    <scope>NUCLEOTIDE SEQUENCE [LARGE SCALE GENOMIC DNA]</scope>
    <source>
        <strain evidence="8 9">YK-624</strain>
    </source>
</reference>
<dbReference type="EMBL" id="BPQB01000008">
    <property type="protein sequence ID" value="GJE88113.1"/>
    <property type="molecule type" value="Genomic_DNA"/>
</dbReference>
<comment type="similarity">
    <text evidence="1 6">Belongs to the glycosyl hydrolase 43 family.</text>
</comment>
<dbReference type="SUPFAM" id="SSF75005">
    <property type="entry name" value="Arabinanase/levansucrase/invertase"/>
    <property type="match status" value="1"/>
</dbReference>
<evidence type="ECO:0000256" key="1">
    <source>
        <dbReference type="ARBA" id="ARBA00009865"/>
    </source>
</evidence>
<evidence type="ECO:0000256" key="7">
    <source>
        <dbReference type="SAM" id="SignalP"/>
    </source>
</evidence>
<feature type="signal peptide" evidence="7">
    <location>
        <begin position="1"/>
        <end position="25"/>
    </location>
</feature>
<dbReference type="OrthoDB" id="3879658at2759"/>
<evidence type="ECO:0000256" key="2">
    <source>
        <dbReference type="ARBA" id="ARBA00022801"/>
    </source>
</evidence>
<dbReference type="CDD" id="cd08999">
    <property type="entry name" value="GH43_ABN-like"/>
    <property type="match status" value="1"/>
</dbReference>
<feature type="active site" description="Proton acceptor" evidence="4">
    <location>
        <position position="30"/>
    </location>
</feature>
<dbReference type="GO" id="GO:0004553">
    <property type="term" value="F:hydrolase activity, hydrolyzing O-glycosyl compounds"/>
    <property type="evidence" value="ECO:0007669"/>
    <property type="project" value="InterPro"/>
</dbReference>
<gene>
    <name evidence="8" type="ORF">PsYK624_041960</name>
</gene>
<dbReference type="Gene3D" id="2.115.10.20">
    <property type="entry name" value="Glycosyl hydrolase domain, family 43"/>
    <property type="match status" value="1"/>
</dbReference>
<proteinExistence type="inferred from homology"/>